<reference evidence="3" key="1">
    <citation type="submission" date="2023-11" db="EMBL/GenBank/DDBJ databases">
        <authorList>
            <person name="De Vega J J."/>
            <person name="De Vega J J."/>
        </authorList>
    </citation>
    <scope>NUCLEOTIDE SEQUENCE</scope>
</reference>
<dbReference type="PANTHER" id="PTHR11440">
    <property type="entry name" value="LECITHIN-CHOLESTEROL ACYLTRANSFERASE-RELATED"/>
    <property type="match status" value="1"/>
</dbReference>
<accession>A0AAD2HVE7</accession>
<dbReference type="AlphaFoldDB" id="A0AAD2HVE7"/>
<protein>
    <recommendedName>
        <fullName evidence="5">Phospholipid:diacylglycerol acyltransferase</fullName>
    </recommendedName>
</protein>
<dbReference type="EMBL" id="CAVNYO010000444">
    <property type="protein sequence ID" value="CAK5281824.1"/>
    <property type="molecule type" value="Genomic_DNA"/>
</dbReference>
<sequence>MVPFRKIDARSSSQRNDTGCGVCVLLRGRSRLFGRWKAGRLCGTRPRYHDCRFRRYFGYESGGYCDRREGGIRFHPLLDRRTVAARLCCPEVAVHTYTTCGHAHQMRVAMPFRRTYLQLTSMALVKRAKFKSSDSDDSHGQTDDTNEDSVETASALHAEKKKHKKSRPIIAYKRFLFPLGLITGALIAFSLIEPRDIQDLHAHLTLLLGEYDLALPNIPGLDLSALETEWQRLRSNIPEVWKLSTDGREFQVGEAMKERKLTAQFPVVLIPGIISTSLESWSTEPEYRPFFRQKMWGGFSMLSQVTFNRDKWINAMLLDPVTGLDPPGAKVRAAEGIDAASMFIQGYWIWSKIVENLAVVNYDTNNLYLAPYDWRLSFSNLEERDGYFSRIKTTIESFKRRQGKKTVIAAHSMGCSVCVAGMWLPSYLDGELSHTSICSSVYLLFAPLRDIDNQFSFKWVESPAHGAGGPTWVEDHVESYIAISGTHLGVAKAMTAFLSGEMKDTVQMNPAGAYALERFFSRAERQKLFRSWAGSASMWVKGGDAIWGGPDGAPDDEVNCTMTHGELIAFRVQPPPPGVASSGLGVDEGDRKNMTVDTAGSWILQHTPSSFQVLRCAPRVVTWQLIIGQKMMATNFSVGIERDEEVLRKNNEDPTKWSNPLEVQLPLAPSMKVYCVYGHGKRSYWYTQAPNEYDEAAENAFGSQPLCVDVGGEACQANTGLPVEAPLIRKSWIDAEYNDENVTPKIRNGVMMGEGDGTVNLISLGAMCVEGWKRPRWNPAGIKVTTVELPHQPVLNMPRGGANTSDHVDILGSTGLNEIILKVATGVGHEIEERFVSNIKEYTSRMRWDAD</sequence>
<name>A0AAD2HVE7_9AGAR</name>
<feature type="transmembrane region" description="Helical" evidence="2">
    <location>
        <begin position="171"/>
        <end position="192"/>
    </location>
</feature>
<dbReference type="InterPro" id="IPR029058">
    <property type="entry name" value="AB_hydrolase_fold"/>
</dbReference>
<evidence type="ECO:0000256" key="1">
    <source>
        <dbReference type="SAM" id="MobiDB-lite"/>
    </source>
</evidence>
<dbReference type="Gene3D" id="3.40.50.1820">
    <property type="entry name" value="alpha/beta hydrolase"/>
    <property type="match status" value="1"/>
</dbReference>
<feature type="region of interest" description="Disordered" evidence="1">
    <location>
        <begin position="132"/>
        <end position="160"/>
    </location>
</feature>
<evidence type="ECO:0008006" key="5">
    <source>
        <dbReference type="Google" id="ProtNLM"/>
    </source>
</evidence>
<dbReference type="SUPFAM" id="SSF53474">
    <property type="entry name" value="alpha/beta-Hydrolases"/>
    <property type="match status" value="1"/>
</dbReference>
<dbReference type="GO" id="GO:0008374">
    <property type="term" value="F:O-acyltransferase activity"/>
    <property type="evidence" value="ECO:0007669"/>
    <property type="project" value="InterPro"/>
</dbReference>
<proteinExistence type="predicted"/>
<evidence type="ECO:0000313" key="3">
    <source>
        <dbReference type="EMBL" id="CAK5281824.1"/>
    </source>
</evidence>
<comment type="caution">
    <text evidence="3">The sequence shown here is derived from an EMBL/GenBank/DDBJ whole genome shotgun (WGS) entry which is preliminary data.</text>
</comment>
<keyword evidence="2" id="KW-0472">Membrane</keyword>
<evidence type="ECO:0000256" key="2">
    <source>
        <dbReference type="SAM" id="Phobius"/>
    </source>
</evidence>
<organism evidence="3 4">
    <name type="scientific">Mycena citricolor</name>
    <dbReference type="NCBI Taxonomy" id="2018698"/>
    <lineage>
        <taxon>Eukaryota</taxon>
        <taxon>Fungi</taxon>
        <taxon>Dikarya</taxon>
        <taxon>Basidiomycota</taxon>
        <taxon>Agaricomycotina</taxon>
        <taxon>Agaricomycetes</taxon>
        <taxon>Agaricomycetidae</taxon>
        <taxon>Agaricales</taxon>
        <taxon>Marasmiineae</taxon>
        <taxon>Mycenaceae</taxon>
        <taxon>Mycena</taxon>
    </lineage>
</organism>
<keyword evidence="2" id="KW-1133">Transmembrane helix</keyword>
<feature type="compositionally biased region" description="Basic and acidic residues" evidence="1">
    <location>
        <begin position="132"/>
        <end position="142"/>
    </location>
</feature>
<dbReference type="Pfam" id="PF02450">
    <property type="entry name" value="LCAT"/>
    <property type="match status" value="1"/>
</dbReference>
<keyword evidence="2" id="KW-0812">Transmembrane</keyword>
<gene>
    <name evidence="3" type="ORF">MYCIT1_LOCUS33105</name>
</gene>
<dbReference type="Proteomes" id="UP001295794">
    <property type="component" value="Unassembled WGS sequence"/>
</dbReference>
<evidence type="ECO:0000313" key="4">
    <source>
        <dbReference type="Proteomes" id="UP001295794"/>
    </source>
</evidence>
<dbReference type="GO" id="GO:0006629">
    <property type="term" value="P:lipid metabolic process"/>
    <property type="evidence" value="ECO:0007669"/>
    <property type="project" value="InterPro"/>
</dbReference>
<keyword evidence="4" id="KW-1185">Reference proteome</keyword>
<dbReference type="InterPro" id="IPR003386">
    <property type="entry name" value="LACT/PDAT_acylTrfase"/>
</dbReference>